<dbReference type="Pfam" id="PF07732">
    <property type="entry name" value="Cu-oxidase_3"/>
    <property type="match status" value="1"/>
</dbReference>
<evidence type="ECO:0000313" key="11">
    <source>
        <dbReference type="EMBL" id="AXX97567.1"/>
    </source>
</evidence>
<gene>
    <name evidence="11" type="ORF">BAR1_06235</name>
</gene>
<dbReference type="SUPFAM" id="SSF49503">
    <property type="entry name" value="Cupredoxins"/>
    <property type="match status" value="3"/>
</dbReference>
<dbReference type="GO" id="GO:0016491">
    <property type="term" value="F:oxidoreductase activity"/>
    <property type="evidence" value="ECO:0007669"/>
    <property type="project" value="UniProtKB-KW"/>
</dbReference>
<dbReference type="PROSITE" id="PS00080">
    <property type="entry name" value="MULTICOPPER_OXIDASE2"/>
    <property type="match status" value="1"/>
</dbReference>
<dbReference type="AlphaFoldDB" id="A0A347UFD9"/>
<evidence type="ECO:0000256" key="8">
    <source>
        <dbReference type="ARBA" id="ARBA00048092"/>
    </source>
</evidence>
<dbReference type="InterPro" id="IPR006311">
    <property type="entry name" value="TAT_signal"/>
</dbReference>
<proteinExistence type="predicted"/>
<evidence type="ECO:0000256" key="1">
    <source>
        <dbReference type="ARBA" id="ARBA00011245"/>
    </source>
</evidence>
<evidence type="ECO:0000256" key="4">
    <source>
        <dbReference type="ARBA" id="ARBA00038978"/>
    </source>
</evidence>
<dbReference type="GO" id="GO:0005507">
    <property type="term" value="F:copper ion binding"/>
    <property type="evidence" value="ECO:0007669"/>
    <property type="project" value="InterPro"/>
</dbReference>
<dbReference type="OrthoDB" id="9757546at2"/>
<evidence type="ECO:0000256" key="2">
    <source>
        <dbReference type="ARBA" id="ARBA00022723"/>
    </source>
</evidence>
<dbReference type="RefSeq" id="WP_118942224.1">
    <property type="nucleotide sequence ID" value="NZ_CP032125.1"/>
</dbReference>
<dbReference type="EMBL" id="CP032125">
    <property type="protein sequence ID" value="AXX97567.1"/>
    <property type="molecule type" value="Genomic_DNA"/>
</dbReference>
<dbReference type="PANTHER" id="PTHR48267">
    <property type="entry name" value="CUPREDOXIN SUPERFAMILY PROTEIN"/>
    <property type="match status" value="1"/>
</dbReference>
<dbReference type="CDD" id="cd13867">
    <property type="entry name" value="CuRO_2_CueO_FtsP"/>
    <property type="match status" value="1"/>
</dbReference>
<evidence type="ECO:0000259" key="10">
    <source>
        <dbReference type="Pfam" id="PF07732"/>
    </source>
</evidence>
<keyword evidence="3" id="KW-0560">Oxidoreductase</keyword>
<dbReference type="Gene3D" id="2.60.40.420">
    <property type="entry name" value="Cupredoxins - blue copper proteins"/>
    <property type="match status" value="3"/>
</dbReference>
<protein>
    <recommendedName>
        <fullName evidence="5">Multicopper oxidase CueO</fullName>
        <ecNumber evidence="4">1.16.3.4</ecNumber>
    </recommendedName>
    <alternativeName>
        <fullName evidence="6">Copper efflux oxidase</fullName>
    </alternativeName>
    <alternativeName>
        <fullName evidence="7">Cuprous oxidase</fullName>
    </alternativeName>
</protein>
<comment type="catalytic activity">
    <reaction evidence="8">
        <text>4 Cu(+) + O2 + 4 H(+) = 4 Cu(2+) + 2 H2O</text>
        <dbReference type="Rhea" id="RHEA:30083"/>
        <dbReference type="ChEBI" id="CHEBI:15377"/>
        <dbReference type="ChEBI" id="CHEBI:15378"/>
        <dbReference type="ChEBI" id="CHEBI:15379"/>
        <dbReference type="ChEBI" id="CHEBI:29036"/>
        <dbReference type="ChEBI" id="CHEBI:49552"/>
        <dbReference type="EC" id="1.16.3.4"/>
    </reaction>
    <physiologicalReaction direction="left-to-right" evidence="8">
        <dbReference type="Rhea" id="RHEA:30084"/>
    </physiologicalReaction>
</comment>
<keyword evidence="2" id="KW-0479">Metal-binding</keyword>
<sequence length="492" mass="52430">MTLSRRQFIGTATATFATPALIGRAIAATGGRDLPIPDVLDLRGGGGAPTLDAMAARTKILEGAESVTVGYGQGFLGPVIRMNRGETARLNLGNRIKEPVTVHWHGMHIDGAQDGGPHSPVDTGGVLEAALDIDQPAATLWYHSHIHQRTGIQVYYGLAGMLIIDDPDAPDSGLPQTYGVDDIPLVVQDRVFDRGGQMLYAPQGPTRMMGYRGSEILVNGAIRPKASVPAGMVRLRILNGSNARIYHFGFEDGRRFYQVASDGGLLPMPVAMNALTLAPAERVEIVVDFSAGATRLLSAPDSNMGMMGGGMMGGMMRGASPKAVADGGLFEVMSFAIDNSRTAAVTTLAKTLAGAPTPVFGEPVRRRRFALNMGMGMGMMRGGGSMAINGDSMDMAVINQELRLGEAEIWEVSADMMAHPFHVHGTSFQVLSRNGRKVDYASTGLKDVVLVDGTAELLVQVNRKADANQPFMFHCHILEHEDLGMMGQFTVA</sequence>
<dbReference type="Pfam" id="PF07731">
    <property type="entry name" value="Cu-oxidase_2"/>
    <property type="match status" value="1"/>
</dbReference>
<evidence type="ECO:0000313" key="12">
    <source>
        <dbReference type="Proteomes" id="UP000261704"/>
    </source>
</evidence>
<evidence type="ECO:0000259" key="9">
    <source>
        <dbReference type="Pfam" id="PF07731"/>
    </source>
</evidence>
<reference evidence="11 12" key="1">
    <citation type="submission" date="2018-09" db="EMBL/GenBank/DDBJ databases">
        <title>Profundibacter amoris BAR1 gen. nov., sp. nov., a new member of the Roseobacter clade isolated at Lokis Castle Vent Field on the Arctic Mid-Oceanic Ridge.</title>
        <authorList>
            <person name="Le Moine Bauer S."/>
            <person name="Sjoeberg A.G."/>
            <person name="L'Haridon S."/>
            <person name="Stokke R."/>
            <person name="Roalkvam I."/>
            <person name="Steen I.H."/>
            <person name="Dahle H."/>
        </authorList>
    </citation>
    <scope>NUCLEOTIDE SEQUENCE [LARGE SCALE GENOMIC DNA]</scope>
    <source>
        <strain evidence="11 12">BAR1</strain>
    </source>
</reference>
<dbReference type="PANTHER" id="PTHR48267:SF1">
    <property type="entry name" value="BILIRUBIN OXIDASE"/>
    <property type="match status" value="1"/>
</dbReference>
<dbReference type="InterPro" id="IPR011706">
    <property type="entry name" value="Cu-oxidase_C"/>
</dbReference>
<dbReference type="InterPro" id="IPR011707">
    <property type="entry name" value="Cu-oxidase-like_N"/>
</dbReference>
<evidence type="ECO:0000256" key="7">
    <source>
        <dbReference type="ARBA" id="ARBA00043090"/>
    </source>
</evidence>
<accession>A0A347UFD9</accession>
<dbReference type="CDD" id="cd13890">
    <property type="entry name" value="CuRO_3_CueO_FtsP"/>
    <property type="match status" value="1"/>
</dbReference>
<comment type="subunit">
    <text evidence="1">Monomer.</text>
</comment>
<evidence type="ECO:0000256" key="5">
    <source>
        <dbReference type="ARBA" id="ARBA00041027"/>
    </source>
</evidence>
<organism evidence="11 12">
    <name type="scientific">Profundibacter amoris</name>
    <dbReference type="NCBI Taxonomy" id="2171755"/>
    <lineage>
        <taxon>Bacteria</taxon>
        <taxon>Pseudomonadati</taxon>
        <taxon>Pseudomonadota</taxon>
        <taxon>Alphaproteobacteria</taxon>
        <taxon>Rhodobacterales</taxon>
        <taxon>Paracoccaceae</taxon>
        <taxon>Profundibacter</taxon>
    </lineage>
</organism>
<evidence type="ECO:0000256" key="3">
    <source>
        <dbReference type="ARBA" id="ARBA00023002"/>
    </source>
</evidence>
<evidence type="ECO:0000256" key="6">
    <source>
        <dbReference type="ARBA" id="ARBA00042896"/>
    </source>
</evidence>
<dbReference type="Proteomes" id="UP000261704">
    <property type="component" value="Chromosome"/>
</dbReference>
<dbReference type="EC" id="1.16.3.4" evidence="4"/>
<dbReference type="KEGG" id="pamo:BAR1_06235"/>
<dbReference type="PROSITE" id="PS51318">
    <property type="entry name" value="TAT"/>
    <property type="match status" value="1"/>
</dbReference>
<name>A0A347UFD9_9RHOB</name>
<dbReference type="InterPro" id="IPR008972">
    <property type="entry name" value="Cupredoxin"/>
</dbReference>
<feature type="domain" description="Plastocyanin-like" evidence="10">
    <location>
        <begin position="59"/>
        <end position="167"/>
    </location>
</feature>
<dbReference type="InterPro" id="IPR045087">
    <property type="entry name" value="Cu-oxidase_fam"/>
</dbReference>
<feature type="domain" description="Plastocyanin-like" evidence="9">
    <location>
        <begin position="389"/>
        <end position="491"/>
    </location>
</feature>
<keyword evidence="12" id="KW-1185">Reference proteome</keyword>
<dbReference type="InterPro" id="IPR002355">
    <property type="entry name" value="Cu_oxidase_Cu_BS"/>
</dbReference>